<protein>
    <submittedName>
        <fullName evidence="3">Histone-lysine N-methyltransferase</fullName>
    </submittedName>
</protein>
<proteinExistence type="predicted"/>
<dbReference type="PANTHER" id="PTHR45747">
    <property type="entry name" value="HISTONE-LYSINE N-METHYLTRANSFERASE E(Z)"/>
    <property type="match status" value="1"/>
</dbReference>
<evidence type="ECO:0000259" key="2">
    <source>
        <dbReference type="PROSITE" id="PS50280"/>
    </source>
</evidence>
<feature type="region of interest" description="Disordered" evidence="1">
    <location>
        <begin position="182"/>
        <end position="222"/>
    </location>
</feature>
<dbReference type="Proteomes" id="UP000743370">
    <property type="component" value="Unassembled WGS sequence"/>
</dbReference>
<sequence length="553" mass="62265">MFAQEKVHRHWRNLEPVFPTTKRVLSGNEYLQVGENVNKLSLRIDNPLCKFNGFPEATLEEDQFNDVDISAAESTRIPNEEKLPTYTAWVYVARMTLEEYGSTKEVLGIIEEIFETDDSQIQIFDCAIHGTDQPLIYLDKGITPMEEDTTLPPNEPQSSCELKRTSDDIIIDIGNHYSELNLDASDNENHTTSSASLESLGEHASKKLPVSGSFDHGERDKGVMNGQEDLTKEIEFNEMPISKDVQTDKMIIDSDWRPLERDLYLKGVEMFGKNSCLIAATFFHGLKTCLQVASYMFSGGESMIHGSTTNSIVDRNENINAEFTDLEMSSRSRSQRKKGKPRKFNYTRKSADGEKLLMGKTCTISNILLVDVMECVERNALVFLMELAVKNIVGVQRYAQIDSEDVIVPRVNAEVDYVRALQPIVNVTQMSVEIVGCGDGSLGEPPRRGDSKCGNMNILLGQKERWVIDAHRLGDKLKFANHSSKPNCYAKVMLVGGEHRVGIYAKENIEAGDEIFYDYWYDLECAPSWALPPEDNALKKDELGISQSKAKKR</sequence>
<dbReference type="GO" id="GO:0005634">
    <property type="term" value="C:nucleus"/>
    <property type="evidence" value="ECO:0007669"/>
    <property type="project" value="TreeGrafter"/>
</dbReference>
<dbReference type="SUPFAM" id="SSF82199">
    <property type="entry name" value="SET domain"/>
    <property type="match status" value="1"/>
</dbReference>
<dbReference type="InterPro" id="IPR045318">
    <property type="entry name" value="EZH1/2-like"/>
</dbReference>
<dbReference type="InterPro" id="IPR046341">
    <property type="entry name" value="SET_dom_sf"/>
</dbReference>
<dbReference type="GO" id="GO:0046976">
    <property type="term" value="F:histone H3K27 methyltransferase activity"/>
    <property type="evidence" value="ECO:0007669"/>
    <property type="project" value="TreeGrafter"/>
</dbReference>
<accession>A0A8T0JJI9</accession>
<dbReference type="SMART" id="SM00317">
    <property type="entry name" value="SET"/>
    <property type="match status" value="1"/>
</dbReference>
<evidence type="ECO:0000313" key="4">
    <source>
        <dbReference type="Proteomes" id="UP000743370"/>
    </source>
</evidence>
<dbReference type="Gene3D" id="2.170.270.10">
    <property type="entry name" value="SET domain"/>
    <property type="match status" value="1"/>
</dbReference>
<dbReference type="AlphaFoldDB" id="A0A8T0JJI9"/>
<gene>
    <name evidence="3" type="ORF">HKW66_Vig0157580</name>
</gene>
<evidence type="ECO:0000313" key="3">
    <source>
        <dbReference type="EMBL" id="KAG2376088.1"/>
    </source>
</evidence>
<comment type="caution">
    <text evidence="3">The sequence shown here is derived from an EMBL/GenBank/DDBJ whole genome shotgun (WGS) entry which is preliminary data.</text>
</comment>
<name>A0A8T0JJI9_PHAAN</name>
<dbReference type="PANTHER" id="PTHR45747:SF14">
    <property type="entry name" value="HISTONE-LYSINE N-METHYLTRANSFERASE EZA1"/>
    <property type="match status" value="1"/>
</dbReference>
<reference evidence="3 4" key="1">
    <citation type="submission" date="2020-05" db="EMBL/GenBank/DDBJ databases">
        <title>Vigna angularis (adzuki bean) Var. LongXiaoDou No. 4 denovo assembly.</title>
        <authorList>
            <person name="Xiang H."/>
        </authorList>
    </citation>
    <scope>NUCLEOTIDE SEQUENCE [LARGE SCALE GENOMIC DNA]</scope>
    <source>
        <tissue evidence="3">Leaf</tissue>
    </source>
</reference>
<dbReference type="EMBL" id="JABFOF010000010">
    <property type="protein sequence ID" value="KAG2376088.1"/>
    <property type="molecule type" value="Genomic_DNA"/>
</dbReference>
<dbReference type="Pfam" id="PF00856">
    <property type="entry name" value="SET"/>
    <property type="match status" value="1"/>
</dbReference>
<dbReference type="PROSITE" id="PS50280">
    <property type="entry name" value="SET"/>
    <property type="match status" value="1"/>
</dbReference>
<dbReference type="InterPro" id="IPR001214">
    <property type="entry name" value="SET_dom"/>
</dbReference>
<organism evidence="3 4">
    <name type="scientific">Phaseolus angularis</name>
    <name type="common">Azuki bean</name>
    <name type="synonym">Vigna angularis</name>
    <dbReference type="NCBI Taxonomy" id="3914"/>
    <lineage>
        <taxon>Eukaryota</taxon>
        <taxon>Viridiplantae</taxon>
        <taxon>Streptophyta</taxon>
        <taxon>Embryophyta</taxon>
        <taxon>Tracheophyta</taxon>
        <taxon>Spermatophyta</taxon>
        <taxon>Magnoliopsida</taxon>
        <taxon>eudicotyledons</taxon>
        <taxon>Gunneridae</taxon>
        <taxon>Pentapetalae</taxon>
        <taxon>rosids</taxon>
        <taxon>fabids</taxon>
        <taxon>Fabales</taxon>
        <taxon>Fabaceae</taxon>
        <taxon>Papilionoideae</taxon>
        <taxon>50 kb inversion clade</taxon>
        <taxon>NPAAA clade</taxon>
        <taxon>indigoferoid/millettioid clade</taxon>
        <taxon>Phaseoleae</taxon>
        <taxon>Vigna</taxon>
    </lineage>
</organism>
<dbReference type="GO" id="GO:0031507">
    <property type="term" value="P:heterochromatin formation"/>
    <property type="evidence" value="ECO:0007669"/>
    <property type="project" value="TreeGrafter"/>
</dbReference>
<dbReference type="GO" id="GO:0003682">
    <property type="term" value="F:chromatin binding"/>
    <property type="evidence" value="ECO:0007669"/>
    <property type="project" value="TreeGrafter"/>
</dbReference>
<evidence type="ECO:0000256" key="1">
    <source>
        <dbReference type="SAM" id="MobiDB-lite"/>
    </source>
</evidence>
<feature type="domain" description="SET" evidence="2">
    <location>
        <begin position="119"/>
        <end position="520"/>
    </location>
</feature>